<dbReference type="AlphaFoldDB" id="A0A543HWE0"/>
<keyword evidence="2" id="KW-1185">Reference proteome</keyword>
<protein>
    <submittedName>
        <fullName evidence="1">ADP-ribose pyrophosphatase YjhB (NUDIX family)</fullName>
    </submittedName>
</protein>
<sequence>MTEVETTGAWLSREDLDNARERLPILYVHAIPVRADDKGVVTHIGLLLRADSDGGIGQEVVGGRVLYHEKVRDALMRHIETDLGPVALPRIPLSPQPFTVAEFFPTPGVTPFHDPRQHAVSLAFVVTVMGDCRPQKDALDLSWVTPEEAATIASGPEMSGSHGVLVRQALAHVGYPV</sequence>
<proteinExistence type="predicted"/>
<evidence type="ECO:0000313" key="1">
    <source>
        <dbReference type="EMBL" id="TQM62691.1"/>
    </source>
</evidence>
<gene>
    <name evidence="1" type="ORF">FBY41_2729</name>
</gene>
<dbReference type="Gene3D" id="3.90.79.10">
    <property type="entry name" value="Nucleoside Triphosphate Pyrophosphohydrolase"/>
    <property type="match status" value="1"/>
</dbReference>
<evidence type="ECO:0000313" key="2">
    <source>
        <dbReference type="Proteomes" id="UP000316747"/>
    </source>
</evidence>
<dbReference type="Proteomes" id="UP000316747">
    <property type="component" value="Unassembled WGS sequence"/>
</dbReference>
<comment type="caution">
    <text evidence="1">The sequence shown here is derived from an EMBL/GenBank/DDBJ whole genome shotgun (WGS) entry which is preliminary data.</text>
</comment>
<dbReference type="InterPro" id="IPR015797">
    <property type="entry name" value="NUDIX_hydrolase-like_dom_sf"/>
</dbReference>
<dbReference type="RefSeq" id="WP_141844740.1">
    <property type="nucleotide sequence ID" value="NZ_VFPM01000002.1"/>
</dbReference>
<dbReference type="InterPro" id="IPR032582">
    <property type="entry name" value="DUF4916"/>
</dbReference>
<dbReference type="EMBL" id="VFPM01000002">
    <property type="protein sequence ID" value="TQM62691.1"/>
    <property type="molecule type" value="Genomic_DNA"/>
</dbReference>
<reference evidence="1 2" key="1">
    <citation type="submission" date="2019-06" db="EMBL/GenBank/DDBJ databases">
        <title>Genome sequencing of plant associated microbes to promote plant fitness in Sorghum bicolor and Oryza sativa.</title>
        <authorList>
            <person name="Coleman-Derr D."/>
        </authorList>
    </citation>
    <scope>NUCLEOTIDE SEQUENCE [LARGE SCALE GENOMIC DNA]</scope>
    <source>
        <strain evidence="1 2">KV-663</strain>
    </source>
</reference>
<dbReference type="OrthoDB" id="3266865at2"/>
<accession>A0A543HWE0</accession>
<dbReference type="Pfam" id="PF16262">
    <property type="entry name" value="DUF4916"/>
    <property type="match status" value="1"/>
</dbReference>
<dbReference type="SUPFAM" id="SSF55811">
    <property type="entry name" value="Nudix"/>
    <property type="match status" value="1"/>
</dbReference>
<name>A0A543HWE0_9MICO</name>
<organism evidence="1 2">
    <name type="scientific">Humibacillus xanthopallidus</name>
    <dbReference type="NCBI Taxonomy" id="412689"/>
    <lineage>
        <taxon>Bacteria</taxon>
        <taxon>Bacillati</taxon>
        <taxon>Actinomycetota</taxon>
        <taxon>Actinomycetes</taxon>
        <taxon>Micrococcales</taxon>
        <taxon>Intrasporangiaceae</taxon>
        <taxon>Humibacillus</taxon>
    </lineage>
</organism>